<evidence type="ECO:0000256" key="4">
    <source>
        <dbReference type="ARBA" id="ARBA00022692"/>
    </source>
</evidence>
<name>A0ABY5M2S5_9ACTN</name>
<sequence>MSTDLHSLMAPYALNALDDEERARFEAHLEQCADCQAEMAGFMATAVRLGGAAEHTPPPGLRERLLTEIGSTPQERPIVTSLADRRGLRRRLPRILVAAAVLVGVVGAGGYVVERQNAQEEHEQRVAVSRVLSAPDAQTVAKSFPGGGNVRMVMSSKVNSAVIYANNLPRAGKDKVYQVWLIGSDGPHSQGTFVTSGDMVMDGIDKVDQVAVTVEPKGGSKKPTTAPVALIPV</sequence>
<feature type="transmembrane region" description="Helical" evidence="11">
    <location>
        <begin position="95"/>
        <end position="113"/>
    </location>
</feature>
<dbReference type="EMBL" id="CP102173">
    <property type="protein sequence ID" value="UUP12142.1"/>
    <property type="molecule type" value="Genomic_DNA"/>
</dbReference>
<keyword evidence="5 11" id="KW-1133">Transmembrane helix</keyword>
<keyword evidence="6" id="KW-0805">Transcription regulation</keyword>
<dbReference type="Gene3D" id="1.10.10.1320">
    <property type="entry name" value="Anti-sigma factor, zinc-finger domain"/>
    <property type="match status" value="1"/>
</dbReference>
<feature type="domain" description="Anti-sigma K factor RskA C-terminal" evidence="12">
    <location>
        <begin position="97"/>
        <end position="228"/>
    </location>
</feature>
<dbReference type="PANTHER" id="PTHR37461:SF1">
    <property type="entry name" value="ANTI-SIGMA-K FACTOR RSKA"/>
    <property type="match status" value="1"/>
</dbReference>
<dbReference type="InterPro" id="IPR027383">
    <property type="entry name" value="Znf_put"/>
</dbReference>
<keyword evidence="8" id="KW-0804">Transcription</keyword>
<reference evidence="14 15" key="1">
    <citation type="submission" date="2022-08" db="EMBL/GenBank/DDBJ databases">
        <title>novel species in genus Aeromicrobium.</title>
        <authorList>
            <person name="Ye L."/>
        </authorList>
    </citation>
    <scope>NUCLEOTIDE SEQUENCE [LARGE SCALE GENOMIC DNA]</scope>
    <source>
        <strain evidence="15">zg-Y1379</strain>
    </source>
</reference>
<evidence type="ECO:0000256" key="6">
    <source>
        <dbReference type="ARBA" id="ARBA00023015"/>
    </source>
</evidence>
<dbReference type="InterPro" id="IPR018764">
    <property type="entry name" value="RskA_C"/>
</dbReference>
<evidence type="ECO:0000313" key="15">
    <source>
        <dbReference type="Proteomes" id="UP001316184"/>
    </source>
</evidence>
<evidence type="ECO:0000256" key="11">
    <source>
        <dbReference type="SAM" id="Phobius"/>
    </source>
</evidence>
<evidence type="ECO:0000256" key="10">
    <source>
        <dbReference type="ARBA" id="ARBA00030803"/>
    </source>
</evidence>
<evidence type="ECO:0000256" key="9">
    <source>
        <dbReference type="ARBA" id="ARBA00029829"/>
    </source>
</evidence>
<evidence type="ECO:0000256" key="5">
    <source>
        <dbReference type="ARBA" id="ARBA00022989"/>
    </source>
</evidence>
<dbReference type="Pfam" id="PF13490">
    <property type="entry name" value="zf-HC2"/>
    <property type="match status" value="1"/>
</dbReference>
<organism evidence="14 15">
    <name type="scientific">Aeromicrobium wangtongii</name>
    <dbReference type="NCBI Taxonomy" id="2969247"/>
    <lineage>
        <taxon>Bacteria</taxon>
        <taxon>Bacillati</taxon>
        <taxon>Actinomycetota</taxon>
        <taxon>Actinomycetes</taxon>
        <taxon>Propionibacteriales</taxon>
        <taxon>Nocardioidaceae</taxon>
        <taxon>Aeromicrobium</taxon>
    </lineage>
</organism>
<evidence type="ECO:0000313" key="14">
    <source>
        <dbReference type="EMBL" id="UUP12142.1"/>
    </source>
</evidence>
<evidence type="ECO:0000256" key="1">
    <source>
        <dbReference type="ARBA" id="ARBA00004167"/>
    </source>
</evidence>
<feature type="domain" description="Putative zinc-finger" evidence="13">
    <location>
        <begin position="4"/>
        <end position="36"/>
    </location>
</feature>
<accession>A0ABY5M2S5</accession>
<keyword evidence="4 11" id="KW-0812">Transmembrane</keyword>
<dbReference type="Pfam" id="PF10099">
    <property type="entry name" value="RskA_C"/>
    <property type="match status" value="1"/>
</dbReference>
<evidence type="ECO:0000256" key="8">
    <source>
        <dbReference type="ARBA" id="ARBA00023163"/>
    </source>
</evidence>
<keyword evidence="7 11" id="KW-0472">Membrane</keyword>
<gene>
    <name evidence="14" type="ORF">NQV15_09745</name>
</gene>
<comment type="subcellular location">
    <subcellularLocation>
        <location evidence="2">Cell membrane</location>
    </subcellularLocation>
    <subcellularLocation>
        <location evidence="1">Membrane</location>
        <topology evidence="1">Single-pass membrane protein</topology>
    </subcellularLocation>
</comment>
<dbReference type="InterPro" id="IPR041916">
    <property type="entry name" value="Anti_sigma_zinc_sf"/>
</dbReference>
<dbReference type="InterPro" id="IPR051474">
    <property type="entry name" value="Anti-sigma-K/W_factor"/>
</dbReference>
<evidence type="ECO:0000256" key="3">
    <source>
        <dbReference type="ARBA" id="ARBA00022475"/>
    </source>
</evidence>
<dbReference type="PANTHER" id="PTHR37461">
    <property type="entry name" value="ANTI-SIGMA-K FACTOR RSKA"/>
    <property type="match status" value="1"/>
</dbReference>
<evidence type="ECO:0000256" key="7">
    <source>
        <dbReference type="ARBA" id="ARBA00023136"/>
    </source>
</evidence>
<proteinExistence type="predicted"/>
<keyword evidence="3" id="KW-1003">Cell membrane</keyword>
<evidence type="ECO:0000256" key="2">
    <source>
        <dbReference type="ARBA" id="ARBA00004236"/>
    </source>
</evidence>
<dbReference type="RefSeq" id="WP_232399629.1">
    <property type="nucleotide sequence ID" value="NZ_CP102173.1"/>
</dbReference>
<protein>
    <recommendedName>
        <fullName evidence="10">Regulator of SigK</fullName>
    </recommendedName>
    <alternativeName>
        <fullName evidence="9">Sigma-K anti-sigma factor RskA</fullName>
    </alternativeName>
</protein>
<evidence type="ECO:0000259" key="12">
    <source>
        <dbReference type="Pfam" id="PF10099"/>
    </source>
</evidence>
<keyword evidence="15" id="KW-1185">Reference proteome</keyword>
<dbReference type="Proteomes" id="UP001316184">
    <property type="component" value="Chromosome"/>
</dbReference>
<evidence type="ECO:0000259" key="13">
    <source>
        <dbReference type="Pfam" id="PF13490"/>
    </source>
</evidence>